<evidence type="ECO:0008006" key="3">
    <source>
        <dbReference type="Google" id="ProtNLM"/>
    </source>
</evidence>
<proteinExistence type="predicted"/>
<dbReference type="Proteomes" id="UP000265703">
    <property type="component" value="Unassembled WGS sequence"/>
</dbReference>
<evidence type="ECO:0000313" key="2">
    <source>
        <dbReference type="Proteomes" id="UP000265703"/>
    </source>
</evidence>
<feature type="non-terminal residue" evidence="1">
    <location>
        <position position="1"/>
    </location>
</feature>
<feature type="non-terminal residue" evidence="1">
    <location>
        <position position="95"/>
    </location>
</feature>
<accession>A0A397TMK1</accession>
<name>A0A397TMK1_9GLOM</name>
<comment type="caution">
    <text evidence="1">The sequence shown here is derived from an EMBL/GenBank/DDBJ whole genome shotgun (WGS) entry which is preliminary data.</text>
</comment>
<evidence type="ECO:0000313" key="1">
    <source>
        <dbReference type="EMBL" id="RIA98146.1"/>
    </source>
</evidence>
<protein>
    <recommendedName>
        <fullName evidence="3">Integrase zinc-binding domain-containing protein</fullName>
    </recommendedName>
</protein>
<dbReference type="AlphaFoldDB" id="A0A397TMK1"/>
<dbReference type="OrthoDB" id="2499658at2759"/>
<organism evidence="1 2">
    <name type="scientific">Glomus cerebriforme</name>
    <dbReference type="NCBI Taxonomy" id="658196"/>
    <lineage>
        <taxon>Eukaryota</taxon>
        <taxon>Fungi</taxon>
        <taxon>Fungi incertae sedis</taxon>
        <taxon>Mucoromycota</taxon>
        <taxon>Glomeromycotina</taxon>
        <taxon>Glomeromycetes</taxon>
        <taxon>Glomerales</taxon>
        <taxon>Glomeraceae</taxon>
        <taxon>Glomus</taxon>
    </lineage>
</organism>
<gene>
    <name evidence="1" type="ORF">C1645_750729</name>
</gene>
<keyword evidence="2" id="KW-1185">Reference proteome</keyword>
<sequence>EKSLVNIKLFDWIKKILLDPSNKKIDIKSTCEWAKRCFILEEITPGNYRIIVKNNNKSVLIVKNIYKVLCRIHAKIDSHASQKQLWKSVKQNWSF</sequence>
<reference evidence="1 2" key="1">
    <citation type="submission" date="2018-06" db="EMBL/GenBank/DDBJ databases">
        <title>Comparative genomics reveals the genomic features of Rhizophagus irregularis, R. cerebriforme, R. diaphanum and Gigaspora rosea, and their symbiotic lifestyle signature.</title>
        <authorList>
            <person name="Morin E."/>
            <person name="San Clemente H."/>
            <person name="Chen E.C.H."/>
            <person name="De La Providencia I."/>
            <person name="Hainaut M."/>
            <person name="Kuo A."/>
            <person name="Kohler A."/>
            <person name="Murat C."/>
            <person name="Tang N."/>
            <person name="Roy S."/>
            <person name="Loubradou J."/>
            <person name="Henrissat B."/>
            <person name="Grigoriev I.V."/>
            <person name="Corradi N."/>
            <person name="Roux C."/>
            <person name="Martin F.M."/>
        </authorList>
    </citation>
    <scope>NUCLEOTIDE SEQUENCE [LARGE SCALE GENOMIC DNA]</scope>
    <source>
        <strain evidence="1 2">DAOM 227022</strain>
    </source>
</reference>
<dbReference type="EMBL" id="QKYT01000020">
    <property type="protein sequence ID" value="RIA98146.1"/>
    <property type="molecule type" value="Genomic_DNA"/>
</dbReference>